<feature type="transmembrane region" description="Helical" evidence="10">
    <location>
        <begin position="213"/>
        <end position="230"/>
    </location>
</feature>
<evidence type="ECO:0000256" key="6">
    <source>
        <dbReference type="ARBA" id="ARBA00022989"/>
    </source>
</evidence>
<protein>
    <submittedName>
        <fullName evidence="12">Sec20-domain-containing protein</fullName>
    </submittedName>
</protein>
<comment type="subcellular location">
    <subcellularLocation>
        <location evidence="1">Endoplasmic reticulum membrane</location>
        <topology evidence="1">Single-pass type IV membrane protein</topology>
    </subcellularLocation>
</comment>
<evidence type="ECO:0000256" key="7">
    <source>
        <dbReference type="ARBA" id="ARBA00023054"/>
    </source>
</evidence>
<evidence type="ECO:0000256" key="5">
    <source>
        <dbReference type="ARBA" id="ARBA00022892"/>
    </source>
</evidence>
<dbReference type="GO" id="GO:0005484">
    <property type="term" value="F:SNAP receptor activity"/>
    <property type="evidence" value="ECO:0007669"/>
    <property type="project" value="InterPro"/>
</dbReference>
<keyword evidence="2" id="KW-0813">Transport</keyword>
<accession>A0A4Q0A039</accession>
<gene>
    <name evidence="12" type="ORF">BJ085DRAFT_34490</name>
</gene>
<name>A0A4Q0A039_9FUNG</name>
<comment type="similarity">
    <text evidence="9">Belongs to the SEC20 family.</text>
</comment>
<feature type="domain" description="Sec20 C-terminal" evidence="11">
    <location>
        <begin position="145"/>
        <end position="234"/>
    </location>
</feature>
<dbReference type="GO" id="GO:0006890">
    <property type="term" value="P:retrograde vesicle-mediated transport, Golgi to endoplasmic reticulum"/>
    <property type="evidence" value="ECO:0007669"/>
    <property type="project" value="InterPro"/>
</dbReference>
<dbReference type="AlphaFoldDB" id="A0A4Q0A039"/>
<dbReference type="InterPro" id="IPR056173">
    <property type="entry name" value="Sec20_C"/>
</dbReference>
<dbReference type="PANTHER" id="PTHR12825:SF0">
    <property type="entry name" value="VESICLE TRANSPORT PROTEIN SEC20"/>
    <property type="match status" value="1"/>
</dbReference>
<keyword evidence="4" id="KW-0256">Endoplasmic reticulum</keyword>
<dbReference type="Proteomes" id="UP000268162">
    <property type="component" value="Unassembled WGS sequence"/>
</dbReference>
<evidence type="ECO:0000259" key="11">
    <source>
        <dbReference type="Pfam" id="PF03908"/>
    </source>
</evidence>
<evidence type="ECO:0000256" key="4">
    <source>
        <dbReference type="ARBA" id="ARBA00022824"/>
    </source>
</evidence>
<evidence type="ECO:0000313" key="12">
    <source>
        <dbReference type="EMBL" id="RKP39436.1"/>
    </source>
</evidence>
<dbReference type="PANTHER" id="PTHR12825">
    <property type="entry name" value="BNIP1-RELATED"/>
    <property type="match status" value="1"/>
</dbReference>
<keyword evidence="7" id="KW-0175">Coiled coil</keyword>
<dbReference type="InterPro" id="IPR005606">
    <property type="entry name" value="Sec20"/>
</dbReference>
<evidence type="ECO:0000256" key="2">
    <source>
        <dbReference type="ARBA" id="ARBA00022448"/>
    </source>
</evidence>
<sequence>MSDDPLNITQQFELLGRDERELTQLITALGKTAHTPIEQQELGALIREKHRAIHRFIESLKFLAEEQDRDIDRQNYLEQLVTHEKHWKQTQKAIRSALIQSKHALDQKARDERRELFKGATVETVRANELRRRRAAEGNVVLNAANDVTESLRRTTQLMSSELERSIVNTSQLDESSRLVKSSLVQHKSLAGLLQSSQTIITKLEQGDWTDRLIMAFGLIVFTGVVLYVLQHRVWFPFAGILRWLIGQLFGSSAPLATKAVDQVLATVTQEAVTTLATTITTVEEVLAG</sequence>
<evidence type="ECO:0000256" key="1">
    <source>
        <dbReference type="ARBA" id="ARBA00004163"/>
    </source>
</evidence>
<evidence type="ECO:0000256" key="3">
    <source>
        <dbReference type="ARBA" id="ARBA00022692"/>
    </source>
</evidence>
<dbReference type="Pfam" id="PF03908">
    <property type="entry name" value="Sec20"/>
    <property type="match status" value="1"/>
</dbReference>
<evidence type="ECO:0000256" key="9">
    <source>
        <dbReference type="ARBA" id="ARBA00037934"/>
    </source>
</evidence>
<keyword evidence="5" id="KW-0931">ER-Golgi transport</keyword>
<keyword evidence="8 10" id="KW-0472">Membrane</keyword>
<proteinExistence type="inferred from homology"/>
<keyword evidence="13" id="KW-1185">Reference proteome</keyword>
<keyword evidence="3 10" id="KW-0812">Transmembrane</keyword>
<evidence type="ECO:0000313" key="13">
    <source>
        <dbReference type="Proteomes" id="UP000268162"/>
    </source>
</evidence>
<dbReference type="OrthoDB" id="46868at2759"/>
<evidence type="ECO:0000256" key="10">
    <source>
        <dbReference type="SAM" id="Phobius"/>
    </source>
</evidence>
<evidence type="ECO:0000256" key="8">
    <source>
        <dbReference type="ARBA" id="ARBA00023136"/>
    </source>
</evidence>
<dbReference type="GO" id="GO:0005789">
    <property type="term" value="C:endoplasmic reticulum membrane"/>
    <property type="evidence" value="ECO:0007669"/>
    <property type="project" value="UniProtKB-SubCell"/>
</dbReference>
<reference evidence="13" key="1">
    <citation type="journal article" date="2018" name="Nat. Microbiol.">
        <title>Leveraging single-cell genomics to expand the fungal tree of life.</title>
        <authorList>
            <person name="Ahrendt S.R."/>
            <person name="Quandt C.A."/>
            <person name="Ciobanu D."/>
            <person name="Clum A."/>
            <person name="Salamov A."/>
            <person name="Andreopoulos B."/>
            <person name="Cheng J.F."/>
            <person name="Woyke T."/>
            <person name="Pelin A."/>
            <person name="Henrissat B."/>
            <person name="Reynolds N.K."/>
            <person name="Benny G.L."/>
            <person name="Smith M.E."/>
            <person name="James T.Y."/>
            <person name="Grigoriev I.V."/>
        </authorList>
    </citation>
    <scope>NUCLEOTIDE SEQUENCE [LARGE SCALE GENOMIC DNA]</scope>
    <source>
        <strain evidence="13">RSA 468</strain>
    </source>
</reference>
<keyword evidence="6 10" id="KW-1133">Transmembrane helix</keyword>
<dbReference type="GO" id="GO:0031201">
    <property type="term" value="C:SNARE complex"/>
    <property type="evidence" value="ECO:0007669"/>
    <property type="project" value="TreeGrafter"/>
</dbReference>
<organism evidence="12 13">
    <name type="scientific">Dimargaris cristalligena</name>
    <dbReference type="NCBI Taxonomy" id="215637"/>
    <lineage>
        <taxon>Eukaryota</taxon>
        <taxon>Fungi</taxon>
        <taxon>Fungi incertae sedis</taxon>
        <taxon>Zoopagomycota</taxon>
        <taxon>Kickxellomycotina</taxon>
        <taxon>Dimargaritomycetes</taxon>
        <taxon>Dimargaritales</taxon>
        <taxon>Dimargaritaceae</taxon>
        <taxon>Dimargaris</taxon>
    </lineage>
</organism>
<dbReference type="STRING" id="215637.A0A4Q0A039"/>
<dbReference type="EMBL" id="ML002271">
    <property type="protein sequence ID" value="RKP39436.1"/>
    <property type="molecule type" value="Genomic_DNA"/>
</dbReference>